<organism evidence="1">
    <name type="scientific">mine drainage metagenome</name>
    <dbReference type="NCBI Taxonomy" id="410659"/>
    <lineage>
        <taxon>unclassified sequences</taxon>
        <taxon>metagenomes</taxon>
        <taxon>ecological metagenomes</taxon>
    </lineage>
</organism>
<dbReference type="AlphaFoldDB" id="E6Q5X3"/>
<dbReference type="EMBL" id="CABO01000039">
    <property type="protein sequence ID" value="CBI02594.1"/>
    <property type="molecule type" value="Genomic_DNA"/>
</dbReference>
<accession>E6Q5X3</accession>
<evidence type="ECO:0000313" key="1">
    <source>
        <dbReference type="EMBL" id="CBI02594.1"/>
    </source>
</evidence>
<protein>
    <submittedName>
        <fullName evidence="1">Uncharacterized protein</fullName>
    </submittedName>
</protein>
<evidence type="ECO:0000313" key="2">
    <source>
        <dbReference type="EMBL" id="CBI02976.1"/>
    </source>
</evidence>
<gene>
    <name evidence="2" type="ORF">CARN4_1318</name>
    <name evidence="1" type="ORF">CARN4_2442</name>
</gene>
<proteinExistence type="predicted"/>
<name>E6Q5X3_9ZZZZ</name>
<comment type="caution">
    <text evidence="1">The sequence shown here is derived from an EMBL/GenBank/DDBJ whole genome shotgun (WGS) entry which is preliminary data.</text>
</comment>
<sequence>MAIYFSSPFSPDYQDFQRTIPLILVGYLNAPSHNSESALVPRDLPTSCAEVRIAAFEALGHGLCNSSWLADASPPTFSPSRLKL</sequence>
<dbReference type="EMBL" id="CABO01000046">
    <property type="protein sequence ID" value="CBI02976.1"/>
    <property type="molecule type" value="Genomic_DNA"/>
</dbReference>
<reference evidence="1" key="1">
    <citation type="submission" date="2009-10" db="EMBL/GenBank/DDBJ databases">
        <title>Diversity of trophic interactions inside an arsenic-rich microbial ecosystem.</title>
        <authorList>
            <person name="Bertin P.N."/>
            <person name="Heinrich-Salmeron A."/>
            <person name="Pelletier E."/>
            <person name="Goulhen-Chollet F."/>
            <person name="Arsene-Ploetze F."/>
            <person name="Gallien S."/>
            <person name="Calteau A."/>
            <person name="Vallenet D."/>
            <person name="Casiot C."/>
            <person name="Chane-Woon-Ming B."/>
            <person name="Giloteaux L."/>
            <person name="Barakat M."/>
            <person name="Bonnefoy V."/>
            <person name="Bruneel O."/>
            <person name="Chandler M."/>
            <person name="Cleiss J."/>
            <person name="Duran R."/>
            <person name="Elbaz-Poulichet F."/>
            <person name="Fonknechten N."/>
            <person name="Lauga B."/>
            <person name="Mornico D."/>
            <person name="Ortet P."/>
            <person name="Schaeffer C."/>
            <person name="Siguier P."/>
            <person name="Alexander Thil Smith A."/>
            <person name="Van Dorsselaer A."/>
            <person name="Weissenbach J."/>
            <person name="Medigue C."/>
            <person name="Le Paslier D."/>
        </authorList>
    </citation>
    <scope>NUCLEOTIDE SEQUENCE</scope>
</reference>